<accession>A0AA40G4K5</accession>
<evidence type="ECO:0000313" key="1">
    <source>
        <dbReference type="EMBL" id="KAK1130866.1"/>
    </source>
</evidence>
<comment type="caution">
    <text evidence="1">The sequence shown here is derived from an EMBL/GenBank/DDBJ whole genome shotgun (WGS) entry which is preliminary data.</text>
</comment>
<gene>
    <name evidence="1" type="ORF">K0M31_017169</name>
</gene>
<proteinExistence type="predicted"/>
<dbReference type="EMBL" id="JAHYIQ010000006">
    <property type="protein sequence ID" value="KAK1130866.1"/>
    <property type="molecule type" value="Genomic_DNA"/>
</dbReference>
<dbReference type="AlphaFoldDB" id="A0AA40G4K5"/>
<reference evidence="1" key="1">
    <citation type="submission" date="2021-10" db="EMBL/GenBank/DDBJ databases">
        <title>Melipona bicolor Genome sequencing and assembly.</title>
        <authorList>
            <person name="Araujo N.S."/>
            <person name="Arias M.C."/>
        </authorList>
    </citation>
    <scope>NUCLEOTIDE SEQUENCE</scope>
    <source>
        <strain evidence="1">USP_2M_L1-L4_2017</strain>
        <tissue evidence="1">Whole body</tissue>
    </source>
</reference>
<sequence>MAEPGEESLALKSKSSDSHSLLSTIREICKSIRERLVQLAHDVGLIGTARRYGKSSDVAPLSSDWFSESLLQSAYVIRDLGNVINEIRSSAGLYTGEGNATSRERSKQPSRQANGFKFLGAVHDIADYSDRLFQCRLETMDARKHGSSLGLDRAIFDLMKTPKATLETLKIVARNTSEASLLKNHPRQKSWHVFLCLSLNEGIDFNDCVRELQRFDECVNISRQPSSAGTRSSDVKSWTRAIRSLSDCKILLDKYGETKVSCQTDRKTPMGIERKTRHVLEKMLGKKISKGSPFYRAAGDLGDTLSKSELGQRFVDELCQYIGIYEDGQRKLKRLSKSVHRDRRAMAKLVSI</sequence>
<evidence type="ECO:0000313" key="2">
    <source>
        <dbReference type="Proteomes" id="UP001177670"/>
    </source>
</evidence>
<dbReference type="Proteomes" id="UP001177670">
    <property type="component" value="Unassembled WGS sequence"/>
</dbReference>
<name>A0AA40G4K5_9HYME</name>
<keyword evidence="2" id="KW-1185">Reference proteome</keyword>
<protein>
    <submittedName>
        <fullName evidence="1">Uncharacterized protein</fullName>
    </submittedName>
</protein>
<organism evidence="1 2">
    <name type="scientific">Melipona bicolor</name>
    <dbReference type="NCBI Taxonomy" id="60889"/>
    <lineage>
        <taxon>Eukaryota</taxon>
        <taxon>Metazoa</taxon>
        <taxon>Ecdysozoa</taxon>
        <taxon>Arthropoda</taxon>
        <taxon>Hexapoda</taxon>
        <taxon>Insecta</taxon>
        <taxon>Pterygota</taxon>
        <taxon>Neoptera</taxon>
        <taxon>Endopterygota</taxon>
        <taxon>Hymenoptera</taxon>
        <taxon>Apocrita</taxon>
        <taxon>Aculeata</taxon>
        <taxon>Apoidea</taxon>
        <taxon>Anthophila</taxon>
        <taxon>Apidae</taxon>
        <taxon>Melipona</taxon>
    </lineage>
</organism>